<proteinExistence type="predicted"/>
<dbReference type="InterPro" id="IPR000182">
    <property type="entry name" value="GNAT_dom"/>
</dbReference>
<dbReference type="RefSeq" id="WP_087458746.1">
    <property type="nucleotide sequence ID" value="NZ_CP021434.1"/>
</dbReference>
<organism evidence="2 3">
    <name type="scientific">Tumebacillus avium</name>
    <dbReference type="NCBI Taxonomy" id="1903704"/>
    <lineage>
        <taxon>Bacteria</taxon>
        <taxon>Bacillati</taxon>
        <taxon>Bacillota</taxon>
        <taxon>Bacilli</taxon>
        <taxon>Bacillales</taxon>
        <taxon>Alicyclobacillaceae</taxon>
        <taxon>Tumebacillus</taxon>
    </lineage>
</organism>
<feature type="domain" description="N-acetyltransferase" evidence="1">
    <location>
        <begin position="4"/>
        <end position="142"/>
    </location>
</feature>
<evidence type="ECO:0000313" key="3">
    <source>
        <dbReference type="Proteomes" id="UP000195437"/>
    </source>
</evidence>
<evidence type="ECO:0000259" key="1">
    <source>
        <dbReference type="PROSITE" id="PS51186"/>
    </source>
</evidence>
<dbReference type="AlphaFoldDB" id="A0A1Y0ISA9"/>
<dbReference type="EMBL" id="CP021434">
    <property type="protein sequence ID" value="ARU63401.1"/>
    <property type="molecule type" value="Genomic_DNA"/>
</dbReference>
<dbReference type="SUPFAM" id="SSF55729">
    <property type="entry name" value="Acyl-CoA N-acyltransferases (Nat)"/>
    <property type="match status" value="1"/>
</dbReference>
<keyword evidence="3" id="KW-1185">Reference proteome</keyword>
<dbReference type="PROSITE" id="PS51186">
    <property type="entry name" value="GNAT"/>
    <property type="match status" value="1"/>
</dbReference>
<dbReference type="Pfam" id="PF00583">
    <property type="entry name" value="Acetyltransf_1"/>
    <property type="match status" value="1"/>
</dbReference>
<dbReference type="InterPro" id="IPR016181">
    <property type="entry name" value="Acyl_CoA_acyltransferase"/>
</dbReference>
<gene>
    <name evidence="2" type="ORF">CBW65_22210</name>
</gene>
<dbReference type="CDD" id="cd04301">
    <property type="entry name" value="NAT_SF"/>
    <property type="match status" value="1"/>
</dbReference>
<accession>A0A1Y0ISA9</accession>
<dbReference type="Gene3D" id="3.40.630.30">
    <property type="match status" value="1"/>
</dbReference>
<dbReference type="KEGG" id="tum:CBW65_22210"/>
<evidence type="ECO:0000313" key="2">
    <source>
        <dbReference type="EMBL" id="ARU63401.1"/>
    </source>
</evidence>
<dbReference type="GO" id="GO:0016747">
    <property type="term" value="F:acyltransferase activity, transferring groups other than amino-acyl groups"/>
    <property type="evidence" value="ECO:0007669"/>
    <property type="project" value="InterPro"/>
</dbReference>
<dbReference type="Proteomes" id="UP000195437">
    <property type="component" value="Chromosome"/>
</dbReference>
<name>A0A1Y0ISA9_9BACL</name>
<reference evidence="3" key="1">
    <citation type="submission" date="2017-05" db="EMBL/GenBank/DDBJ databases">
        <authorList>
            <person name="Sung H."/>
        </authorList>
    </citation>
    <scope>NUCLEOTIDE SEQUENCE [LARGE SCALE GENOMIC DNA]</scope>
    <source>
        <strain evidence="3">AR23208</strain>
    </source>
</reference>
<sequence>MDELTFRQADRADVPKMAGLFTKRPPKERVSRMTNRFEEEPDGWYVALVNGEVAGCCQAVFPRPKDCWLQWMRIGPKAQGSGVGGAFADYVDRQVQAKGADVVRLNTMLGNERVHGMMGGGRGYTEWARWTRWTRLAQKPSAGLTRLRPVSHADDADAVLAWLEGQVGYQASFAAVTCPDDFRKTVSLDRALLQELIRGKRRGGCVLAGSNGEIEAAALYAVQGRELRVLQLVAATTAGGLAAAAGALREAKPVERVSIQLAGASSELARAIQRSFAGRHVKKHEFYVFGKRL</sequence>
<dbReference type="OrthoDB" id="2380306at2"/>
<protein>
    <recommendedName>
        <fullName evidence="1">N-acetyltransferase domain-containing protein</fullName>
    </recommendedName>
</protein>